<dbReference type="PANTHER" id="PTHR38439">
    <property type="entry name" value="AURACYANIN-B"/>
    <property type="match status" value="1"/>
</dbReference>
<keyword evidence="3" id="KW-0249">Electron transport</keyword>
<dbReference type="Gene3D" id="2.60.40.420">
    <property type="entry name" value="Cupredoxins - blue copper proteins"/>
    <property type="match status" value="1"/>
</dbReference>
<evidence type="ECO:0000256" key="1">
    <source>
        <dbReference type="ARBA" id="ARBA00022448"/>
    </source>
</evidence>
<dbReference type="RefSeq" id="WP_006990167.1">
    <property type="nucleotide sequence ID" value="NZ_JH594606.1"/>
</dbReference>
<keyword evidence="2" id="KW-0479">Metal-binding</keyword>
<dbReference type="AlphaFoldDB" id="H2BUI3"/>
<proteinExistence type="predicted"/>
<evidence type="ECO:0000313" key="7">
    <source>
        <dbReference type="EMBL" id="EHQ03861.1"/>
    </source>
</evidence>
<sequence>MKNLKLAFLFLATIGMVSCGDKKEEKEEIKLESPSESTKSMEAGETSSDEKMVELTITGNDQMQYNKKELKVKAGQTVKLTLTHVGQMDVNVMGHNWVLLKKGTDVSEFGNAAASAKENDYIPVGTDAVITNTKMLGGGESVTIEFEAPAAGTYDFICSFPGHYALMKGKFIVE</sequence>
<organism evidence="7 8">
    <name type="scientific">Gillisia limnaea (strain DSM 15749 / LMG 21470 / R-8282)</name>
    <dbReference type="NCBI Taxonomy" id="865937"/>
    <lineage>
        <taxon>Bacteria</taxon>
        <taxon>Pseudomonadati</taxon>
        <taxon>Bacteroidota</taxon>
        <taxon>Flavobacteriia</taxon>
        <taxon>Flavobacteriales</taxon>
        <taxon>Flavobacteriaceae</taxon>
        <taxon>Gillisia</taxon>
    </lineage>
</organism>
<keyword evidence="4" id="KW-0186">Copper</keyword>
<dbReference type="Proteomes" id="UP000003844">
    <property type="component" value="Unassembled WGS sequence"/>
</dbReference>
<dbReference type="STRING" id="865937.Gilli_3254"/>
<dbReference type="InterPro" id="IPR000923">
    <property type="entry name" value="BlueCu_1"/>
</dbReference>
<feature type="domain" description="Blue (type 1) copper" evidence="6">
    <location>
        <begin position="53"/>
        <end position="174"/>
    </location>
</feature>
<evidence type="ECO:0000259" key="6">
    <source>
        <dbReference type="Pfam" id="PF00127"/>
    </source>
</evidence>
<reference evidence="8" key="1">
    <citation type="journal article" date="2012" name="Stand. Genomic Sci.">
        <title>Genome sequence of the Antarctic rhodopsins-containing flavobacterium Gillisia limnaea type strain (R-8282(T)).</title>
        <authorList>
            <person name="Riedel T."/>
            <person name="Held B."/>
            <person name="Nolan M."/>
            <person name="Lucas S."/>
            <person name="Lapidus A."/>
            <person name="Tice H."/>
            <person name="Del Rio T.G."/>
            <person name="Cheng J.F."/>
            <person name="Han C."/>
            <person name="Tapia R."/>
            <person name="Goodwin L.A."/>
            <person name="Pitluck S."/>
            <person name="Liolios K."/>
            <person name="Mavromatis K."/>
            <person name="Pagani I."/>
            <person name="Ivanova N."/>
            <person name="Mikhailova N."/>
            <person name="Pati A."/>
            <person name="Chen A."/>
            <person name="Palaniappan K."/>
            <person name="Land M."/>
            <person name="Rohde M."/>
            <person name="Tindall B.J."/>
            <person name="Detter J.C."/>
            <person name="Goker M."/>
            <person name="Bristow J."/>
            <person name="Eisen J.A."/>
            <person name="Markowitz V."/>
            <person name="Hugenholtz P."/>
            <person name="Kyrpides N.C."/>
            <person name="Klenk H.P."/>
            <person name="Woyke T."/>
        </authorList>
    </citation>
    <scope>NUCLEOTIDE SEQUENCE [LARGE SCALE GENOMIC DNA]</scope>
    <source>
        <strain evidence="8">DSM 15749 / LMG 21470 / R-8282</strain>
    </source>
</reference>
<dbReference type="InterPro" id="IPR050845">
    <property type="entry name" value="Cu-binding_ET"/>
</dbReference>
<dbReference type="PANTHER" id="PTHR38439:SF2">
    <property type="entry name" value="OUTER MEMBRANE PROTEIN H.8"/>
    <property type="match status" value="1"/>
</dbReference>
<dbReference type="InterPro" id="IPR014068">
    <property type="entry name" value="Azurin"/>
</dbReference>
<evidence type="ECO:0000256" key="2">
    <source>
        <dbReference type="ARBA" id="ARBA00022723"/>
    </source>
</evidence>
<dbReference type="eggNOG" id="COG3241">
    <property type="taxonomic scope" value="Bacteria"/>
</dbReference>
<keyword evidence="8" id="KW-1185">Reference proteome</keyword>
<evidence type="ECO:0000256" key="4">
    <source>
        <dbReference type="ARBA" id="ARBA00023008"/>
    </source>
</evidence>
<dbReference type="SUPFAM" id="SSF49503">
    <property type="entry name" value="Cupredoxins"/>
    <property type="match status" value="1"/>
</dbReference>
<dbReference type="InterPro" id="IPR028871">
    <property type="entry name" value="BlueCu_1_BS"/>
</dbReference>
<protein>
    <submittedName>
        <fullName evidence="7">Azurin blue-copper protein</fullName>
    </submittedName>
</protein>
<dbReference type="NCBIfam" id="TIGR02695">
    <property type="entry name" value="azurin"/>
    <property type="match status" value="1"/>
</dbReference>
<dbReference type="GO" id="GO:0009055">
    <property type="term" value="F:electron transfer activity"/>
    <property type="evidence" value="ECO:0007669"/>
    <property type="project" value="InterPro"/>
</dbReference>
<evidence type="ECO:0000313" key="8">
    <source>
        <dbReference type="Proteomes" id="UP000003844"/>
    </source>
</evidence>
<dbReference type="OrthoDB" id="9814063at2"/>
<evidence type="ECO:0000256" key="3">
    <source>
        <dbReference type="ARBA" id="ARBA00022982"/>
    </source>
</evidence>
<accession>H2BUI3</accession>
<dbReference type="GO" id="GO:0005507">
    <property type="term" value="F:copper ion binding"/>
    <property type="evidence" value="ECO:0007669"/>
    <property type="project" value="InterPro"/>
</dbReference>
<name>H2BUI3_GILLR</name>
<dbReference type="EMBL" id="JH594606">
    <property type="protein sequence ID" value="EHQ03861.1"/>
    <property type="molecule type" value="Genomic_DNA"/>
</dbReference>
<feature type="region of interest" description="Disordered" evidence="5">
    <location>
        <begin position="23"/>
        <end position="49"/>
    </location>
</feature>
<dbReference type="CDD" id="cd13922">
    <property type="entry name" value="Azurin"/>
    <property type="match status" value="1"/>
</dbReference>
<dbReference type="PROSITE" id="PS51257">
    <property type="entry name" value="PROKAR_LIPOPROTEIN"/>
    <property type="match status" value="1"/>
</dbReference>
<evidence type="ECO:0000256" key="5">
    <source>
        <dbReference type="SAM" id="MobiDB-lite"/>
    </source>
</evidence>
<gene>
    <name evidence="7" type="ORF">Gilli_3254</name>
</gene>
<keyword evidence="1" id="KW-0813">Transport</keyword>
<dbReference type="InterPro" id="IPR008972">
    <property type="entry name" value="Cupredoxin"/>
</dbReference>
<dbReference type="Pfam" id="PF00127">
    <property type="entry name" value="Copper-bind"/>
    <property type="match status" value="1"/>
</dbReference>
<feature type="compositionally biased region" description="Basic and acidic residues" evidence="5">
    <location>
        <begin position="23"/>
        <end position="33"/>
    </location>
</feature>
<dbReference type="HOGENOM" id="CLU_112845_2_0_10"/>
<dbReference type="PROSITE" id="PS00196">
    <property type="entry name" value="COPPER_BLUE"/>
    <property type="match status" value="1"/>
</dbReference>